<protein>
    <submittedName>
        <fullName evidence="2">Uncharacterized protein</fullName>
    </submittedName>
</protein>
<gene>
    <name evidence="2" type="ORF">BB934_19825</name>
</gene>
<name>A0A1B2EJN2_9HYPH</name>
<dbReference type="AlphaFoldDB" id="A0A1B2EJN2"/>
<dbReference type="OrthoDB" id="8019413at2"/>
<proteinExistence type="predicted"/>
<feature type="transmembrane region" description="Helical" evidence="1">
    <location>
        <begin position="141"/>
        <end position="171"/>
    </location>
</feature>
<dbReference type="EMBL" id="CP016616">
    <property type="protein sequence ID" value="ANY80195.1"/>
    <property type="molecule type" value="Genomic_DNA"/>
</dbReference>
<evidence type="ECO:0000256" key="1">
    <source>
        <dbReference type="SAM" id="Phobius"/>
    </source>
</evidence>
<keyword evidence="1" id="KW-0812">Transmembrane</keyword>
<reference evidence="2" key="1">
    <citation type="submission" date="2016-07" db="EMBL/GenBank/DDBJ databases">
        <title>Microvirga ossetica sp. nov. a new species of rhizobia isolated from root nodules of the legume species Vicia alpestris Steven originated from North Ossetia region in the Caucasus.</title>
        <authorList>
            <person name="Safronova V.I."/>
            <person name="Kuznetsova I.G."/>
            <person name="Sazanova A.L."/>
            <person name="Belimov A."/>
            <person name="Andronov E."/>
            <person name="Osledkin Y.S."/>
            <person name="Onishchuk O.P."/>
            <person name="Kurchak O.N."/>
            <person name="Shaposhnikov A.I."/>
            <person name="Willems A."/>
            <person name="Tikhonovich I.A."/>
        </authorList>
    </citation>
    <scope>NUCLEOTIDE SEQUENCE [LARGE SCALE GENOMIC DNA]</scope>
    <source>
        <strain evidence="2">V5/3M</strain>
    </source>
</reference>
<keyword evidence="1" id="KW-1133">Transmembrane helix</keyword>
<evidence type="ECO:0000313" key="2">
    <source>
        <dbReference type="EMBL" id="ANY80195.1"/>
    </source>
</evidence>
<sequence length="205" mass="22819">MSIERAEAALESAIAAHVAASFQRNDRGDEPETTAAQIRSRITDRFQAVEIPIEQDNQPPALVVFYRRIAAAFAPIAREPESAERSSSLADLKNGLATLRSALPLAPQRSKLDHAKTRLLIERQQLLMQNEFTEGFGRIEVWILSIAALTLVLLEAVGIVWALPLLALSIARSWQMDRRCKARLRKVAEIDALVERIDLMPQTAC</sequence>
<dbReference type="RefSeq" id="WP_099511202.1">
    <property type="nucleotide sequence ID" value="NZ_CP016616.1"/>
</dbReference>
<dbReference type="KEGG" id="moc:BB934_19825"/>
<organism evidence="2">
    <name type="scientific">Microvirga ossetica</name>
    <dbReference type="NCBI Taxonomy" id="1882682"/>
    <lineage>
        <taxon>Bacteria</taxon>
        <taxon>Pseudomonadati</taxon>
        <taxon>Pseudomonadota</taxon>
        <taxon>Alphaproteobacteria</taxon>
        <taxon>Hyphomicrobiales</taxon>
        <taxon>Methylobacteriaceae</taxon>
        <taxon>Microvirga</taxon>
    </lineage>
</organism>
<keyword evidence="1" id="KW-0472">Membrane</keyword>
<accession>A0A1B2EJN2</accession>